<feature type="compositionally biased region" description="Basic and acidic residues" evidence="1">
    <location>
        <begin position="188"/>
        <end position="206"/>
    </location>
</feature>
<dbReference type="AlphaFoldDB" id="A0A9J6EP60"/>
<name>A0A9J6EP60_RHIMP</name>
<organism evidence="2 3">
    <name type="scientific">Rhipicephalus microplus</name>
    <name type="common">Cattle tick</name>
    <name type="synonym">Boophilus microplus</name>
    <dbReference type="NCBI Taxonomy" id="6941"/>
    <lineage>
        <taxon>Eukaryota</taxon>
        <taxon>Metazoa</taxon>
        <taxon>Ecdysozoa</taxon>
        <taxon>Arthropoda</taxon>
        <taxon>Chelicerata</taxon>
        <taxon>Arachnida</taxon>
        <taxon>Acari</taxon>
        <taxon>Parasitiformes</taxon>
        <taxon>Ixodida</taxon>
        <taxon>Ixodoidea</taxon>
        <taxon>Ixodidae</taxon>
        <taxon>Rhipicephalinae</taxon>
        <taxon>Rhipicephalus</taxon>
        <taxon>Boophilus</taxon>
    </lineage>
</organism>
<feature type="region of interest" description="Disordered" evidence="1">
    <location>
        <begin position="286"/>
        <end position="306"/>
    </location>
</feature>
<evidence type="ECO:0000256" key="1">
    <source>
        <dbReference type="SAM" id="MobiDB-lite"/>
    </source>
</evidence>
<evidence type="ECO:0000313" key="2">
    <source>
        <dbReference type="EMBL" id="KAH8035892.1"/>
    </source>
</evidence>
<feature type="region of interest" description="Disordered" evidence="1">
    <location>
        <begin position="1"/>
        <end position="25"/>
    </location>
</feature>
<dbReference type="Proteomes" id="UP000821866">
    <property type="component" value="Chromosome 11"/>
</dbReference>
<evidence type="ECO:0000313" key="3">
    <source>
        <dbReference type="Proteomes" id="UP000821866"/>
    </source>
</evidence>
<dbReference type="EMBL" id="JABSTU010000003">
    <property type="protein sequence ID" value="KAH8035892.1"/>
    <property type="molecule type" value="Genomic_DNA"/>
</dbReference>
<proteinExistence type="predicted"/>
<feature type="compositionally biased region" description="Basic residues" evidence="1">
    <location>
        <begin position="7"/>
        <end position="17"/>
    </location>
</feature>
<protein>
    <submittedName>
        <fullName evidence="2">Uncharacterized protein</fullName>
    </submittedName>
</protein>
<keyword evidence="3" id="KW-1185">Reference proteome</keyword>
<reference evidence="2" key="2">
    <citation type="submission" date="2021-09" db="EMBL/GenBank/DDBJ databases">
        <authorList>
            <person name="Jia N."/>
            <person name="Wang J."/>
            <person name="Shi W."/>
            <person name="Du L."/>
            <person name="Sun Y."/>
            <person name="Zhan W."/>
            <person name="Jiang J."/>
            <person name="Wang Q."/>
            <person name="Zhang B."/>
            <person name="Ji P."/>
            <person name="Sakyi L.B."/>
            <person name="Cui X."/>
            <person name="Yuan T."/>
            <person name="Jiang B."/>
            <person name="Yang W."/>
            <person name="Lam T.T.-Y."/>
            <person name="Chang Q."/>
            <person name="Ding S."/>
            <person name="Wang X."/>
            <person name="Zhu J."/>
            <person name="Ruan X."/>
            <person name="Zhao L."/>
            <person name="Wei J."/>
            <person name="Que T."/>
            <person name="Du C."/>
            <person name="Cheng J."/>
            <person name="Dai P."/>
            <person name="Han X."/>
            <person name="Huang E."/>
            <person name="Gao Y."/>
            <person name="Liu J."/>
            <person name="Shao H."/>
            <person name="Ye R."/>
            <person name="Li L."/>
            <person name="Wei W."/>
            <person name="Wang X."/>
            <person name="Wang C."/>
            <person name="Huo Q."/>
            <person name="Li W."/>
            <person name="Guo W."/>
            <person name="Chen H."/>
            <person name="Chen S."/>
            <person name="Zhou L."/>
            <person name="Zhou L."/>
            <person name="Ni X."/>
            <person name="Tian J."/>
            <person name="Zhou Y."/>
            <person name="Sheng Y."/>
            <person name="Liu T."/>
            <person name="Pan Y."/>
            <person name="Xia L."/>
            <person name="Li J."/>
            <person name="Zhao F."/>
            <person name="Cao W."/>
        </authorList>
    </citation>
    <scope>NUCLEOTIDE SEQUENCE</scope>
    <source>
        <strain evidence="2">Rmic-2018</strain>
        <tissue evidence="2">Larvae</tissue>
    </source>
</reference>
<feature type="region of interest" description="Disordered" evidence="1">
    <location>
        <begin position="354"/>
        <end position="374"/>
    </location>
</feature>
<gene>
    <name evidence="2" type="ORF">HPB51_010644</name>
</gene>
<feature type="region of interest" description="Disordered" evidence="1">
    <location>
        <begin position="188"/>
        <end position="220"/>
    </location>
</feature>
<sequence length="457" mass="51245">MSPAAVSKHRRNGKFKQKPPFSGTEMVARFTTDEKRTKTYDAATWLKSPPLLQKKETAFTGEKGVLSRETQTSEGLTEQDAMIVAMQLRATLQERGPSHENYLLETLLPSQSQRILAAHGTLFAFLNHQPGFQVQHAIPHSLVYYHNHDSSDESIPVGASLHPTPSSSIDNEHRCSDDLALSDAGNERTMRKDDDGQEKCRMKDRSIQVTSPPGRKTRGLQKAEQMIDSGEQTQISDTCRLAQLQAMLWSCDTEIAALEKKIETTLKSNAMEIQLLEMKIATLPKKSSTVPPTSTAQVTNCHTKEPTCKDESGAQIIPGPSQTLQPQLRKSLSLRATQPEVEPRLLPVVAIDQADEKSTKRGKRRPDPLFRDFPGRATKMDVPFLNAECSPSKCDMERKLSRIVEMVRKKHPEHTEEDTRRSMHNVRRSMGGFSRMTFNAIVALVHSDLEASRKENR</sequence>
<accession>A0A9J6EP60</accession>
<comment type="caution">
    <text evidence="2">The sequence shown here is derived from an EMBL/GenBank/DDBJ whole genome shotgun (WGS) entry which is preliminary data.</text>
</comment>
<reference evidence="2" key="1">
    <citation type="journal article" date="2020" name="Cell">
        <title>Large-Scale Comparative Analyses of Tick Genomes Elucidate Their Genetic Diversity and Vector Capacities.</title>
        <authorList>
            <consortium name="Tick Genome and Microbiome Consortium (TIGMIC)"/>
            <person name="Jia N."/>
            <person name="Wang J."/>
            <person name="Shi W."/>
            <person name="Du L."/>
            <person name="Sun Y."/>
            <person name="Zhan W."/>
            <person name="Jiang J.F."/>
            <person name="Wang Q."/>
            <person name="Zhang B."/>
            <person name="Ji P."/>
            <person name="Bell-Sakyi L."/>
            <person name="Cui X.M."/>
            <person name="Yuan T.T."/>
            <person name="Jiang B.G."/>
            <person name="Yang W.F."/>
            <person name="Lam T.T."/>
            <person name="Chang Q.C."/>
            <person name="Ding S.J."/>
            <person name="Wang X.J."/>
            <person name="Zhu J.G."/>
            <person name="Ruan X.D."/>
            <person name="Zhao L."/>
            <person name="Wei J.T."/>
            <person name="Ye R.Z."/>
            <person name="Que T.C."/>
            <person name="Du C.H."/>
            <person name="Zhou Y.H."/>
            <person name="Cheng J.X."/>
            <person name="Dai P.F."/>
            <person name="Guo W.B."/>
            <person name="Han X.H."/>
            <person name="Huang E.J."/>
            <person name="Li L.F."/>
            <person name="Wei W."/>
            <person name="Gao Y.C."/>
            <person name="Liu J.Z."/>
            <person name="Shao H.Z."/>
            <person name="Wang X."/>
            <person name="Wang C.C."/>
            <person name="Yang T.C."/>
            <person name="Huo Q.B."/>
            <person name="Li W."/>
            <person name="Chen H.Y."/>
            <person name="Chen S.E."/>
            <person name="Zhou L.G."/>
            <person name="Ni X.B."/>
            <person name="Tian J.H."/>
            <person name="Sheng Y."/>
            <person name="Liu T."/>
            <person name="Pan Y.S."/>
            <person name="Xia L.Y."/>
            <person name="Li J."/>
            <person name="Zhao F."/>
            <person name="Cao W.C."/>
        </authorList>
    </citation>
    <scope>NUCLEOTIDE SEQUENCE</scope>
    <source>
        <strain evidence="2">Rmic-2018</strain>
    </source>
</reference>
<feature type="compositionally biased region" description="Polar residues" evidence="1">
    <location>
        <begin position="286"/>
        <end position="301"/>
    </location>
</feature>